<evidence type="ECO:0000313" key="2">
    <source>
        <dbReference type="EMBL" id="QOV22657.1"/>
    </source>
</evidence>
<evidence type="ECO:0000256" key="1">
    <source>
        <dbReference type="SAM" id="Phobius"/>
    </source>
</evidence>
<proteinExistence type="predicted"/>
<keyword evidence="3" id="KW-1185">Reference proteome</keyword>
<evidence type="ECO:0000313" key="3">
    <source>
        <dbReference type="Proteomes" id="UP000593846"/>
    </source>
</evidence>
<keyword evidence="1" id="KW-0472">Membrane</keyword>
<sequence>MISKAYLVTSAVIFALVAISHFIRLVNHSSIVIGTATFPFWGSWLAVILASTLSIWAVRLATNWRTSPQ</sequence>
<protein>
    <submittedName>
        <fullName evidence="2">Uncharacterized protein</fullName>
    </submittedName>
</protein>
<dbReference type="EMBL" id="CP063311">
    <property type="protein sequence ID" value="QOV22657.1"/>
    <property type="molecule type" value="Genomic_DNA"/>
</dbReference>
<reference evidence="3" key="1">
    <citation type="submission" date="2020-10" db="EMBL/GenBank/DDBJ databases">
        <title>Genome-based taxonomic classification of the species Anabaenopsis elenkinii.</title>
        <authorList>
            <person name="Delbaje E."/>
            <person name="Andreote A.P.D."/>
            <person name="Pellegrinetti T.A."/>
            <person name="Cruz R.B."/>
            <person name="Branco L.H.Z."/>
            <person name="Fiore M.F."/>
        </authorList>
    </citation>
    <scope>NUCLEOTIDE SEQUENCE [LARGE SCALE GENOMIC DNA]</scope>
    <source>
        <strain evidence="3">CCIBt3563</strain>
    </source>
</reference>
<accession>A0A7S6RCY4</accession>
<name>A0A7S6RCY4_9CYAN</name>
<keyword evidence="1" id="KW-0812">Transmembrane</keyword>
<dbReference type="RefSeq" id="WP_200988276.1">
    <property type="nucleotide sequence ID" value="NZ_CP063311.1"/>
</dbReference>
<dbReference type="KEGG" id="aee:IM676_18730"/>
<organism evidence="2 3">
    <name type="scientific">Anabaenopsis elenkinii CCIBt3563</name>
    <dbReference type="NCBI Taxonomy" id="2779889"/>
    <lineage>
        <taxon>Bacteria</taxon>
        <taxon>Bacillati</taxon>
        <taxon>Cyanobacteriota</taxon>
        <taxon>Cyanophyceae</taxon>
        <taxon>Nostocales</taxon>
        <taxon>Nodulariaceae</taxon>
        <taxon>Anabaenopsis</taxon>
    </lineage>
</organism>
<dbReference type="Proteomes" id="UP000593846">
    <property type="component" value="Chromosome"/>
</dbReference>
<feature type="transmembrane region" description="Helical" evidence="1">
    <location>
        <begin position="38"/>
        <end position="58"/>
    </location>
</feature>
<keyword evidence="1" id="KW-1133">Transmembrane helix</keyword>
<feature type="transmembrane region" description="Helical" evidence="1">
    <location>
        <begin position="6"/>
        <end position="26"/>
    </location>
</feature>
<gene>
    <name evidence="2" type="ORF">IM676_18730</name>
</gene>
<dbReference type="AlphaFoldDB" id="A0A7S6RCY4"/>